<keyword evidence="1" id="KW-0812">Transmembrane</keyword>
<keyword evidence="1" id="KW-0472">Membrane</keyword>
<sequence length="48" mass="5184">MDKWKIGRGAFLAGTLAYSFAGFGLSGDIATVMFLLVTSFPSWVARLI</sequence>
<evidence type="ECO:0000256" key="1">
    <source>
        <dbReference type="SAM" id="Phobius"/>
    </source>
</evidence>
<keyword evidence="1" id="KW-1133">Transmembrane helix</keyword>
<reference evidence="2 3" key="1">
    <citation type="submission" date="2020-03" db="EMBL/GenBank/DDBJ databases">
        <title>Soil Listeria distribution.</title>
        <authorList>
            <person name="Liao J."/>
            <person name="Wiedmann M."/>
        </authorList>
    </citation>
    <scope>NUCLEOTIDE SEQUENCE [LARGE SCALE GENOMIC DNA]</scope>
    <source>
        <strain evidence="2 3">FSL L7-0149</strain>
    </source>
</reference>
<gene>
    <name evidence="2" type="ORF">HCB35_00085</name>
</gene>
<accession>A0A842EQG7</accession>
<evidence type="ECO:0000313" key="3">
    <source>
        <dbReference type="Proteomes" id="UP000553016"/>
    </source>
</evidence>
<dbReference type="EMBL" id="JAARZA010000001">
    <property type="protein sequence ID" value="MBC2238854.1"/>
    <property type="molecule type" value="Genomic_DNA"/>
</dbReference>
<organism evidence="2 3">
    <name type="scientific">Listeria booriae</name>
    <dbReference type="NCBI Taxonomy" id="1552123"/>
    <lineage>
        <taxon>Bacteria</taxon>
        <taxon>Bacillati</taxon>
        <taxon>Bacillota</taxon>
        <taxon>Bacilli</taxon>
        <taxon>Bacillales</taxon>
        <taxon>Listeriaceae</taxon>
        <taxon>Listeria</taxon>
    </lineage>
</organism>
<dbReference type="RefSeq" id="WP_185539599.1">
    <property type="nucleotide sequence ID" value="NZ_JAARZA010000001.1"/>
</dbReference>
<evidence type="ECO:0000313" key="2">
    <source>
        <dbReference type="EMBL" id="MBC2238854.1"/>
    </source>
</evidence>
<feature type="transmembrane region" description="Helical" evidence="1">
    <location>
        <begin position="12"/>
        <end position="37"/>
    </location>
</feature>
<protein>
    <submittedName>
        <fullName evidence="2">Uncharacterized protein</fullName>
    </submittedName>
</protein>
<proteinExistence type="predicted"/>
<name>A0A842EQG7_9LIST</name>
<dbReference type="AlphaFoldDB" id="A0A842EQG7"/>
<comment type="caution">
    <text evidence="2">The sequence shown here is derived from an EMBL/GenBank/DDBJ whole genome shotgun (WGS) entry which is preliminary data.</text>
</comment>
<dbReference type="Proteomes" id="UP000553016">
    <property type="component" value="Unassembled WGS sequence"/>
</dbReference>